<dbReference type="GO" id="GO:0018493">
    <property type="term" value="F:formylmethanofuran dehydrogenase activity"/>
    <property type="evidence" value="ECO:0007669"/>
    <property type="project" value="InterPro"/>
</dbReference>
<dbReference type="PIRSF" id="PIRSF005646">
    <property type="entry name" value="FwdB"/>
    <property type="match status" value="1"/>
</dbReference>
<sequence>MPVIKDVVCTLCGCLCDDLEATVEDNKITKVGKACKLGRAKTMGPFLHERIEKPMIRENGELKECSYDEAITKAAEILVAAKRPMSYGWCSTSCEAIEKAILLAEETGSLIDSTANVCHGPSALAAQEKGAPSCSLGTAKNYADLIIFWGCNPVHAHPRHQTRYSTMAKGAFTPNGKKDKKMVVVDPRNTDTAKKADLLLQLKPGTDYVLIEALRAIVNGHEDVLPDEIAGLPKAKVLELAEMCKAAKFGIIYFGMGITQTRGRYKSGDNVSSLISDLNQITKFVMIGMRGHYNVTGFGQVASWETGFPMAIDFSRGYPYYNPGETGTNDVLMRREVDAFITGAADPGAHFPQESVKHLFKIPAIQIDGYANPTTEFSDVVIPAAIAGVECDGTAYRMDCQPIRMKKLVETTFKTDEEILTEIIAKVRELKGNGAKGGA</sequence>
<evidence type="ECO:0000259" key="2">
    <source>
        <dbReference type="Pfam" id="PF00384"/>
    </source>
</evidence>
<dbReference type="SUPFAM" id="SSF53706">
    <property type="entry name" value="Formate dehydrogenase/DMSO reductase, domains 1-3"/>
    <property type="match status" value="1"/>
</dbReference>
<dbReference type="AlphaFoldDB" id="A0A7G9YEJ0"/>
<dbReference type="GO" id="GO:0008863">
    <property type="term" value="F:formate dehydrogenase (NAD+) activity"/>
    <property type="evidence" value="ECO:0007669"/>
    <property type="project" value="UniProtKB-EC"/>
</dbReference>
<dbReference type="GO" id="GO:0003954">
    <property type="term" value="F:NADH dehydrogenase activity"/>
    <property type="evidence" value="ECO:0007669"/>
    <property type="project" value="TreeGrafter"/>
</dbReference>
<dbReference type="CDD" id="cd02761">
    <property type="entry name" value="MopB_FmdB-FwdB"/>
    <property type="match status" value="1"/>
</dbReference>
<dbReference type="Gene3D" id="3.40.228.10">
    <property type="entry name" value="Dimethylsulfoxide Reductase, domain 2"/>
    <property type="match status" value="2"/>
</dbReference>
<dbReference type="InterPro" id="IPR016457">
    <property type="entry name" value="Formylmethanofuran_DH_bsu"/>
</dbReference>
<protein>
    <submittedName>
        <fullName evidence="3">Formate dehydrogenase subunit alpha</fullName>
        <ecNumber evidence="3">1.17.1.9</ecNumber>
    </submittedName>
</protein>
<dbReference type="PANTHER" id="PTHR43105:SF14">
    <property type="entry name" value="FORMATE DEHYDROGENASE H"/>
    <property type="match status" value="1"/>
</dbReference>
<dbReference type="NCBIfam" id="TIGR03129">
    <property type="entry name" value="one_C_dehyd_B"/>
    <property type="match status" value="1"/>
</dbReference>
<reference evidence="3" key="1">
    <citation type="submission" date="2020-06" db="EMBL/GenBank/DDBJ databases">
        <title>Unique genomic features of the anaerobic methanotrophic archaea.</title>
        <authorList>
            <person name="Chadwick G.L."/>
            <person name="Skennerton C.T."/>
            <person name="Laso-Perez R."/>
            <person name="Leu A.O."/>
            <person name="Speth D.R."/>
            <person name="Yu H."/>
            <person name="Morgan-Lang C."/>
            <person name="Hatzenpichler R."/>
            <person name="Goudeau D."/>
            <person name="Malmstrom R."/>
            <person name="Brazelton W.J."/>
            <person name="Woyke T."/>
            <person name="Hallam S.J."/>
            <person name="Tyson G.W."/>
            <person name="Wegener G."/>
            <person name="Boetius A."/>
            <person name="Orphan V."/>
        </authorList>
    </citation>
    <scope>NUCLEOTIDE SEQUENCE</scope>
</reference>
<dbReference type="InterPro" id="IPR050123">
    <property type="entry name" value="Prok_molybdopt-oxidoreductase"/>
</dbReference>
<dbReference type="Gene3D" id="3.40.50.740">
    <property type="match status" value="1"/>
</dbReference>
<keyword evidence="1 3" id="KW-0560">Oxidoreductase</keyword>
<evidence type="ECO:0000313" key="3">
    <source>
        <dbReference type="EMBL" id="QNO46424.1"/>
    </source>
</evidence>
<accession>A0A7G9YEJ0</accession>
<dbReference type="InterPro" id="IPR006656">
    <property type="entry name" value="Mopterin_OxRdtase"/>
</dbReference>
<gene>
    <name evidence="3" type="primary">fdhA</name>
    <name evidence="3" type="ORF">NIBJONLA_00041</name>
</gene>
<name>A0A7G9YEJ0_9EURY</name>
<dbReference type="GO" id="GO:0015948">
    <property type="term" value="P:methanogenesis"/>
    <property type="evidence" value="ECO:0007669"/>
    <property type="project" value="InterPro"/>
</dbReference>
<feature type="domain" description="Molybdopterin oxidoreductase" evidence="2">
    <location>
        <begin position="50"/>
        <end position="423"/>
    </location>
</feature>
<dbReference type="EC" id="1.17.1.9" evidence="3"/>
<dbReference type="GO" id="GO:0016020">
    <property type="term" value="C:membrane"/>
    <property type="evidence" value="ECO:0007669"/>
    <property type="project" value="TreeGrafter"/>
</dbReference>
<evidence type="ECO:0000256" key="1">
    <source>
        <dbReference type="ARBA" id="ARBA00023002"/>
    </source>
</evidence>
<dbReference type="EMBL" id="MT631189">
    <property type="protein sequence ID" value="QNO46424.1"/>
    <property type="molecule type" value="Genomic_DNA"/>
</dbReference>
<organism evidence="3">
    <name type="scientific">Candidatus Methanogaster sp. ANME-2c ERB4</name>
    <dbReference type="NCBI Taxonomy" id="2759911"/>
    <lineage>
        <taxon>Archaea</taxon>
        <taxon>Methanobacteriati</taxon>
        <taxon>Methanobacteriota</taxon>
        <taxon>Stenosarchaea group</taxon>
        <taxon>Methanomicrobia</taxon>
        <taxon>Methanosarcinales</taxon>
        <taxon>ANME-2 cluster</taxon>
        <taxon>Candidatus Methanogasteraceae</taxon>
        <taxon>Candidatus Methanogaster</taxon>
    </lineage>
</organism>
<dbReference type="PANTHER" id="PTHR43105">
    <property type="entry name" value="RESPIRATORY NITRATE REDUCTASE"/>
    <property type="match status" value="1"/>
</dbReference>
<dbReference type="Gene3D" id="3.30.200.210">
    <property type="match status" value="1"/>
</dbReference>
<dbReference type="GO" id="GO:0022904">
    <property type="term" value="P:respiratory electron transport chain"/>
    <property type="evidence" value="ECO:0007669"/>
    <property type="project" value="TreeGrafter"/>
</dbReference>
<dbReference type="Pfam" id="PF00384">
    <property type="entry name" value="Molybdopterin"/>
    <property type="match status" value="1"/>
</dbReference>
<proteinExistence type="predicted"/>